<feature type="transmembrane region" description="Helical" evidence="6">
    <location>
        <begin position="49"/>
        <end position="71"/>
    </location>
</feature>
<dbReference type="Gene3D" id="1.20.1250.20">
    <property type="entry name" value="MFS general substrate transporter like domains"/>
    <property type="match status" value="2"/>
</dbReference>
<sequence>MFKSLQARKYFYVILPLFIGSIISYLDRVNVAFAALSMNQDMGFSAEEYGMGAGILFFGYMLFGVPGTLIAERRGPRSWLAVILVVWGVVLAFMAFMQNATQFYILRFLLGALEASFFPVVYAVIMPRWFNTKERPAAMSLFLSSMLLSGVIGAPLAGWLLDVSIWGLKGWQTLFILEAIPAVVLGIAYLYWLPNSPKDAVWLSSEEKELLTQEYEQEVAAKNSVRKFTIWESCKNKKVLKLAGIYFLWMTGFWGFNFWMPTALKAVSGWSNTQMGWLIAIPMTIAFFGFNLWGMSSSKSGEKRWHMALPLFLGAIAMGAGPFVTNPWMSLVLVSLSALGLYVGLGIWWSYPTTFLSGSAAAAATSLINSIGLISGWVGPYVTGYMKNATGSFQGAYIGMAISVAIAGLFILTLDNGVATGNTEKKHDAMQDVKNA</sequence>
<evidence type="ECO:0000313" key="9">
    <source>
        <dbReference type="Proteomes" id="UP000245702"/>
    </source>
</evidence>
<feature type="transmembrane region" description="Helical" evidence="6">
    <location>
        <begin position="275"/>
        <end position="293"/>
    </location>
</feature>
<feature type="transmembrane region" description="Helical" evidence="6">
    <location>
        <begin position="394"/>
        <end position="414"/>
    </location>
</feature>
<keyword evidence="2" id="KW-0813">Transport</keyword>
<dbReference type="RefSeq" id="WP_075758221.1">
    <property type="nucleotide sequence ID" value="NZ_CP146991.1"/>
</dbReference>
<evidence type="ECO:0000313" key="8">
    <source>
        <dbReference type="EMBL" id="CVK21706.1"/>
    </source>
</evidence>
<keyword evidence="3 6" id="KW-0812">Transmembrane</keyword>
<dbReference type="CDD" id="cd17319">
    <property type="entry name" value="MFS_ExuT_GudP_like"/>
    <property type="match status" value="1"/>
</dbReference>
<dbReference type="Pfam" id="PF07690">
    <property type="entry name" value="MFS_1"/>
    <property type="match status" value="1"/>
</dbReference>
<dbReference type="InterPro" id="IPR011701">
    <property type="entry name" value="MFS"/>
</dbReference>
<keyword evidence="4 6" id="KW-1133">Transmembrane helix</keyword>
<comment type="subcellular location">
    <subcellularLocation>
        <location evidence="1">Cell membrane</location>
        <topology evidence="1">Multi-pass membrane protein</topology>
    </subcellularLocation>
</comment>
<evidence type="ECO:0000256" key="1">
    <source>
        <dbReference type="ARBA" id="ARBA00004651"/>
    </source>
</evidence>
<feature type="transmembrane region" description="Helical" evidence="6">
    <location>
        <begin position="305"/>
        <end position="324"/>
    </location>
</feature>
<dbReference type="EMBL" id="FCOW01000043">
    <property type="protein sequence ID" value="CVK21706.1"/>
    <property type="molecule type" value="Genomic_DNA"/>
</dbReference>
<gene>
    <name evidence="8" type="primary">ttuB_4</name>
    <name evidence="8" type="ORF">SSPH_04413</name>
</gene>
<dbReference type="InterPro" id="IPR036259">
    <property type="entry name" value="MFS_trans_sf"/>
</dbReference>
<comment type="caution">
    <text evidence="8">The sequence shown here is derived from an EMBL/GenBank/DDBJ whole genome shotgun (WGS) entry which is preliminary data.</text>
</comment>
<evidence type="ECO:0000256" key="2">
    <source>
        <dbReference type="ARBA" id="ARBA00022448"/>
    </source>
</evidence>
<name>A0ABP2CD23_9FIRM</name>
<feature type="transmembrane region" description="Helical" evidence="6">
    <location>
        <begin position="173"/>
        <end position="193"/>
    </location>
</feature>
<dbReference type="PROSITE" id="PS50850">
    <property type="entry name" value="MFS"/>
    <property type="match status" value="1"/>
</dbReference>
<keyword evidence="5 6" id="KW-0472">Membrane</keyword>
<evidence type="ECO:0000256" key="5">
    <source>
        <dbReference type="ARBA" id="ARBA00023136"/>
    </source>
</evidence>
<evidence type="ECO:0000256" key="6">
    <source>
        <dbReference type="SAM" id="Phobius"/>
    </source>
</evidence>
<dbReference type="Proteomes" id="UP000245702">
    <property type="component" value="Unassembled WGS sequence"/>
</dbReference>
<dbReference type="PANTHER" id="PTHR43791:SF36">
    <property type="entry name" value="TRANSPORTER, PUTATIVE (AFU_ORTHOLOGUE AFUA_6G08340)-RELATED"/>
    <property type="match status" value="1"/>
</dbReference>
<feature type="transmembrane region" description="Helical" evidence="6">
    <location>
        <begin position="78"/>
        <end position="97"/>
    </location>
</feature>
<evidence type="ECO:0000256" key="3">
    <source>
        <dbReference type="ARBA" id="ARBA00022692"/>
    </source>
</evidence>
<feature type="transmembrane region" description="Helical" evidence="6">
    <location>
        <begin position="137"/>
        <end position="161"/>
    </location>
</feature>
<dbReference type="SUPFAM" id="SSF103473">
    <property type="entry name" value="MFS general substrate transporter"/>
    <property type="match status" value="1"/>
</dbReference>
<feature type="transmembrane region" description="Helical" evidence="6">
    <location>
        <begin position="361"/>
        <end position="382"/>
    </location>
</feature>
<feature type="transmembrane region" description="Helical" evidence="6">
    <location>
        <begin position="239"/>
        <end position="260"/>
    </location>
</feature>
<feature type="transmembrane region" description="Helical" evidence="6">
    <location>
        <begin position="12"/>
        <end position="37"/>
    </location>
</feature>
<dbReference type="PANTHER" id="PTHR43791">
    <property type="entry name" value="PERMEASE-RELATED"/>
    <property type="match status" value="1"/>
</dbReference>
<protein>
    <submittedName>
        <fullName evidence="8">Tartrate transporter</fullName>
    </submittedName>
</protein>
<evidence type="ECO:0000256" key="4">
    <source>
        <dbReference type="ARBA" id="ARBA00022989"/>
    </source>
</evidence>
<feature type="transmembrane region" description="Helical" evidence="6">
    <location>
        <begin position="103"/>
        <end position="125"/>
    </location>
</feature>
<dbReference type="InterPro" id="IPR020846">
    <property type="entry name" value="MFS_dom"/>
</dbReference>
<organism evidence="8 9">
    <name type="scientific">Sporomusa sphaeroides DSM 2875</name>
    <dbReference type="NCBI Taxonomy" id="1337886"/>
    <lineage>
        <taxon>Bacteria</taxon>
        <taxon>Bacillati</taxon>
        <taxon>Bacillota</taxon>
        <taxon>Negativicutes</taxon>
        <taxon>Selenomonadales</taxon>
        <taxon>Sporomusaceae</taxon>
        <taxon>Sporomusa</taxon>
    </lineage>
</organism>
<feature type="transmembrane region" description="Helical" evidence="6">
    <location>
        <begin position="330"/>
        <end position="349"/>
    </location>
</feature>
<accession>A0ABP2CD23</accession>
<evidence type="ECO:0000259" key="7">
    <source>
        <dbReference type="PROSITE" id="PS50850"/>
    </source>
</evidence>
<reference evidence="8 9" key="1">
    <citation type="submission" date="2016-01" db="EMBL/GenBank/DDBJ databases">
        <authorList>
            <person name="Brown R."/>
        </authorList>
    </citation>
    <scope>NUCLEOTIDE SEQUENCE [LARGE SCALE GENOMIC DNA]</scope>
    <source>
        <strain evidence="8">Sporomusa sphaeroides DSM 2875</strain>
    </source>
</reference>
<proteinExistence type="predicted"/>
<keyword evidence="9" id="KW-1185">Reference proteome</keyword>
<feature type="domain" description="Major facilitator superfamily (MFS) profile" evidence="7">
    <location>
        <begin position="13"/>
        <end position="419"/>
    </location>
</feature>